<evidence type="ECO:0008006" key="4">
    <source>
        <dbReference type="Google" id="ProtNLM"/>
    </source>
</evidence>
<keyword evidence="1" id="KW-1133">Transmembrane helix</keyword>
<dbReference type="Proteomes" id="UP000076268">
    <property type="component" value="Unassembled WGS sequence"/>
</dbReference>
<dbReference type="InterPro" id="IPR023804">
    <property type="entry name" value="DUF3792_TM"/>
</dbReference>
<evidence type="ECO:0000256" key="1">
    <source>
        <dbReference type="SAM" id="Phobius"/>
    </source>
</evidence>
<gene>
    <name evidence="2" type="ORF">AXX12_03225</name>
</gene>
<feature type="transmembrane region" description="Helical" evidence="1">
    <location>
        <begin position="85"/>
        <end position="105"/>
    </location>
</feature>
<name>A0A154BUH6_ANASB</name>
<feature type="transmembrane region" description="Helical" evidence="1">
    <location>
        <begin position="21"/>
        <end position="45"/>
    </location>
</feature>
<dbReference type="Pfam" id="PF12670">
    <property type="entry name" value="DUF3792"/>
    <property type="match status" value="1"/>
</dbReference>
<dbReference type="AlphaFoldDB" id="A0A154BUH6"/>
<dbReference type="RefSeq" id="WP_066238974.1">
    <property type="nucleotide sequence ID" value="NZ_LSGP01000013.1"/>
</dbReference>
<sequence length="139" mass="14573">MAKAAKYRKSGMPPSRSAGTAISIIVGFIVSVCISLLFITLLSLMNVISDTFYIDNYLQYLMVAVNMISIFIGSVYAAQRVQSRVLLTGMAVGFLYVVFSVGVGMTMSGETISFSLLAGKLLTGLAAGALGGLVGVNLS</sequence>
<keyword evidence="1" id="KW-0812">Transmembrane</keyword>
<keyword evidence="3" id="KW-1185">Reference proteome</keyword>
<dbReference type="EMBL" id="LSGP01000013">
    <property type="protein sequence ID" value="KYZ77158.1"/>
    <property type="molecule type" value="Genomic_DNA"/>
</dbReference>
<feature type="transmembrane region" description="Helical" evidence="1">
    <location>
        <begin position="117"/>
        <end position="138"/>
    </location>
</feature>
<protein>
    <recommendedName>
        <fullName evidence="4">TIGR04086 family membrane protein</fullName>
    </recommendedName>
</protein>
<comment type="caution">
    <text evidence="2">The sequence shown here is derived from an EMBL/GenBank/DDBJ whole genome shotgun (WGS) entry which is preliminary data.</text>
</comment>
<keyword evidence="1" id="KW-0472">Membrane</keyword>
<accession>A0A154BUH6</accession>
<organism evidence="2 3">
    <name type="scientific">Anaerosporomusa subterranea</name>
    <dbReference type="NCBI Taxonomy" id="1794912"/>
    <lineage>
        <taxon>Bacteria</taxon>
        <taxon>Bacillati</taxon>
        <taxon>Bacillota</taxon>
        <taxon>Negativicutes</taxon>
        <taxon>Acetonemataceae</taxon>
        <taxon>Anaerosporomusa</taxon>
    </lineage>
</organism>
<reference evidence="2 3" key="1">
    <citation type="submission" date="2016-02" db="EMBL/GenBank/DDBJ databases">
        <title>Anaerosporomusa subterraneum gen. nov., sp. nov., a spore-forming obligate anaerobe isolated from saprolite.</title>
        <authorList>
            <person name="Choi J.K."/>
            <person name="Shah M."/>
            <person name="Yee N."/>
        </authorList>
    </citation>
    <scope>NUCLEOTIDE SEQUENCE [LARGE SCALE GENOMIC DNA]</scope>
    <source>
        <strain evidence="2 3">RU4</strain>
    </source>
</reference>
<dbReference type="NCBIfam" id="TIGR04086">
    <property type="entry name" value="TIGR04086_membr"/>
    <property type="match status" value="1"/>
</dbReference>
<evidence type="ECO:0000313" key="2">
    <source>
        <dbReference type="EMBL" id="KYZ77158.1"/>
    </source>
</evidence>
<feature type="transmembrane region" description="Helical" evidence="1">
    <location>
        <begin position="57"/>
        <end position="78"/>
    </location>
</feature>
<dbReference type="STRING" id="1794912.AXX12_03225"/>
<proteinExistence type="predicted"/>
<evidence type="ECO:0000313" key="3">
    <source>
        <dbReference type="Proteomes" id="UP000076268"/>
    </source>
</evidence>